<gene>
    <name evidence="1" type="ORF">QIS96_34635</name>
</gene>
<evidence type="ECO:0000313" key="2">
    <source>
        <dbReference type="Proteomes" id="UP001223978"/>
    </source>
</evidence>
<comment type="caution">
    <text evidence="1">The sequence shown here is derived from an EMBL/GenBank/DDBJ whole genome shotgun (WGS) entry which is preliminary data.</text>
</comment>
<sequence length="204" mass="21991">MPAAELPRHAIDPEAIITEAVLTIEPHLDAETVRRVLAATLRRAPQRRALAAMLVGDPQWLTAGRPQSPRLLERLVRELRHCGAHQVREPRCGRCGQARPLKALEADGRTRICGACAVRTTTRDTACAVCATRSVAFRDRDGRPYCKRHPPEGGAQPLDAVCSAIKQACPGLSMATIAGRCGKWSPPGTASVSCCGPCRTIRTC</sequence>
<accession>A0ABT6SL74</accession>
<reference evidence="1 2" key="1">
    <citation type="submission" date="2023-05" db="EMBL/GenBank/DDBJ databases">
        <title>Draft genome sequence of Streptomyces sp. B-S-A6 isolated from a cave soil in Thailand.</title>
        <authorList>
            <person name="Chamroensaksri N."/>
            <person name="Muangham S."/>
        </authorList>
    </citation>
    <scope>NUCLEOTIDE SEQUENCE [LARGE SCALE GENOMIC DNA]</scope>
    <source>
        <strain evidence="1 2">B-S-A6</strain>
    </source>
</reference>
<keyword evidence="2" id="KW-1185">Reference proteome</keyword>
<protein>
    <submittedName>
        <fullName evidence="1">Uncharacterized protein</fullName>
    </submittedName>
</protein>
<dbReference type="EMBL" id="JASCIQ010000055">
    <property type="protein sequence ID" value="MDI3408940.1"/>
    <property type="molecule type" value="Genomic_DNA"/>
</dbReference>
<organism evidence="1 2">
    <name type="scientific">Streptomyces cavernicola</name>
    <dbReference type="NCBI Taxonomy" id="3043613"/>
    <lineage>
        <taxon>Bacteria</taxon>
        <taxon>Bacillati</taxon>
        <taxon>Actinomycetota</taxon>
        <taxon>Actinomycetes</taxon>
        <taxon>Kitasatosporales</taxon>
        <taxon>Streptomycetaceae</taxon>
        <taxon>Streptomyces</taxon>
    </lineage>
</organism>
<name>A0ABT6SL74_9ACTN</name>
<evidence type="ECO:0000313" key="1">
    <source>
        <dbReference type="EMBL" id="MDI3408940.1"/>
    </source>
</evidence>
<dbReference type="RefSeq" id="WP_282546816.1">
    <property type="nucleotide sequence ID" value="NZ_JASCIQ010000055.1"/>
</dbReference>
<proteinExistence type="predicted"/>
<dbReference type="Proteomes" id="UP001223978">
    <property type="component" value="Unassembled WGS sequence"/>
</dbReference>